<evidence type="ECO:0000313" key="3">
    <source>
        <dbReference type="EMBL" id="MDQ0545391.1"/>
    </source>
</evidence>
<protein>
    <submittedName>
        <fullName evidence="3">ABC-type transporter Mla subunit MlaD</fullName>
    </submittedName>
</protein>
<dbReference type="EMBL" id="JAUSWL010000008">
    <property type="protein sequence ID" value="MDQ0545391.1"/>
    <property type="molecule type" value="Genomic_DNA"/>
</dbReference>
<evidence type="ECO:0000313" key="4">
    <source>
        <dbReference type="Proteomes" id="UP001223420"/>
    </source>
</evidence>
<evidence type="ECO:0000256" key="2">
    <source>
        <dbReference type="SAM" id="MobiDB-lite"/>
    </source>
</evidence>
<feature type="coiled-coil region" evidence="1">
    <location>
        <begin position="12"/>
        <end position="39"/>
    </location>
</feature>
<name>A0AAJ1TV91_9HYPH</name>
<proteinExistence type="predicted"/>
<dbReference type="Proteomes" id="UP001223420">
    <property type="component" value="Unassembled WGS sequence"/>
</dbReference>
<accession>A0AAJ1TV91</accession>
<feature type="region of interest" description="Disordered" evidence="2">
    <location>
        <begin position="128"/>
        <end position="168"/>
    </location>
</feature>
<keyword evidence="1" id="KW-0175">Coiled coil</keyword>
<reference evidence="3" key="1">
    <citation type="submission" date="2023-07" db="EMBL/GenBank/DDBJ databases">
        <title>Genomic Encyclopedia of Type Strains, Phase IV (KMG-IV): sequencing the most valuable type-strain genomes for metagenomic binning, comparative biology and taxonomic classification.</title>
        <authorList>
            <person name="Goeker M."/>
        </authorList>
    </citation>
    <scope>NUCLEOTIDE SEQUENCE</scope>
    <source>
        <strain evidence="3">DSM 19569</strain>
    </source>
</reference>
<dbReference type="RefSeq" id="WP_122159953.1">
    <property type="nucleotide sequence ID" value="NZ_CP033231.1"/>
</dbReference>
<organism evidence="3 4">
    <name type="scientific">Methylobacterium brachiatum</name>
    <dbReference type="NCBI Taxonomy" id="269660"/>
    <lineage>
        <taxon>Bacteria</taxon>
        <taxon>Pseudomonadati</taxon>
        <taxon>Pseudomonadota</taxon>
        <taxon>Alphaproteobacteria</taxon>
        <taxon>Hyphomicrobiales</taxon>
        <taxon>Methylobacteriaceae</taxon>
        <taxon>Methylobacterium</taxon>
    </lineage>
</organism>
<evidence type="ECO:0000256" key="1">
    <source>
        <dbReference type="SAM" id="Coils"/>
    </source>
</evidence>
<gene>
    <name evidence="3" type="ORF">QO001_004334</name>
</gene>
<dbReference type="AlphaFoldDB" id="A0AAJ1TV91"/>
<comment type="caution">
    <text evidence="3">The sequence shown here is derived from an EMBL/GenBank/DDBJ whole genome shotgun (WGS) entry which is preliminary data.</text>
</comment>
<sequence>MQARLGRATRLLHVQEQMHRLAERELAQAERRVQDVDAAQADVIRALNEASAFLEPLRDAAVRRLKNLAIEAQGLRAARDKAAQHLITQATQHKRAERWVDGLEAERRQQVEKQDWAERLDSLVGAAQASLRSARPDKPLDQSASPTGSVEPGDQTCRGHEHPDTRSP</sequence>
<feature type="compositionally biased region" description="Basic and acidic residues" evidence="2">
    <location>
        <begin position="157"/>
        <end position="168"/>
    </location>
</feature>